<dbReference type="Pfam" id="PF10670">
    <property type="entry name" value="DUF4198"/>
    <property type="match status" value="1"/>
</dbReference>
<dbReference type="InterPro" id="IPR019613">
    <property type="entry name" value="DUF4198"/>
</dbReference>
<evidence type="ECO:0000256" key="1">
    <source>
        <dbReference type="SAM" id="SignalP"/>
    </source>
</evidence>
<keyword evidence="1" id="KW-0732">Signal</keyword>
<feature type="signal peptide" evidence="1">
    <location>
        <begin position="1"/>
        <end position="22"/>
    </location>
</feature>
<evidence type="ECO:0000313" key="2">
    <source>
        <dbReference type="EMBL" id="SBW06655.1"/>
    </source>
</evidence>
<dbReference type="EMBL" id="FLUO01000001">
    <property type="protein sequence ID" value="SBW06655.1"/>
    <property type="molecule type" value="Genomic_DNA"/>
</dbReference>
<accession>A0A212K582</accession>
<reference evidence="2" key="1">
    <citation type="submission" date="2016-04" db="EMBL/GenBank/DDBJ databases">
        <authorList>
            <person name="Evans L.H."/>
            <person name="Alamgir A."/>
            <person name="Owens N."/>
            <person name="Weber N.D."/>
            <person name="Virtaneva K."/>
            <person name="Barbian K."/>
            <person name="Babar A."/>
            <person name="Rosenke K."/>
        </authorList>
    </citation>
    <scope>NUCLEOTIDE SEQUENCE</scope>
    <source>
        <strain evidence="2">86</strain>
    </source>
</reference>
<feature type="chain" id="PRO_5012148846" evidence="1">
    <location>
        <begin position="23"/>
        <end position="255"/>
    </location>
</feature>
<organism evidence="2">
    <name type="scientific">uncultured Alphaproteobacteria bacterium</name>
    <dbReference type="NCBI Taxonomy" id="91750"/>
    <lineage>
        <taxon>Bacteria</taxon>
        <taxon>Pseudomonadati</taxon>
        <taxon>Pseudomonadota</taxon>
        <taxon>Alphaproteobacteria</taxon>
        <taxon>environmental samples</taxon>
    </lineage>
</organism>
<dbReference type="AlphaFoldDB" id="A0A212K582"/>
<gene>
    <name evidence="2" type="ORF">KL86APRO_12134</name>
</gene>
<protein>
    <submittedName>
        <fullName evidence="2">ABC-type Co2+ transport system, periplasmic component</fullName>
    </submittedName>
</protein>
<proteinExistence type="predicted"/>
<sequence length="255" mass="27875">MRFAVRPLLAAAAVLLPTAAFAHFQEILPSTDIVPETGDRSVTLDLVFTHPFEGGPMMEMASPARFGVRAHGKTTDLSASLVRRPVDGKSAWRAAYRVSEPGDYVFYVEPKPYWEPAERKFIVHYAKVVVDFASGDGWDDPVGLPVEIAPLVRPYGLWTGNQFRGVVLRDGKPVPFAEIEVEWVNDDTVKAPADPFVTQVIKADAAGTFSYTMPRAGWWGFAALVDGDAPMTAPDGKPADVELGGLIWVKTVDMK</sequence>
<name>A0A212K582_9PROT</name>